<feature type="domain" description="HTH gntR-type" evidence="4">
    <location>
        <begin position="3"/>
        <end position="71"/>
    </location>
</feature>
<keyword evidence="2" id="KW-0238">DNA-binding</keyword>
<dbReference type="KEGG" id="pus:CKA81_11920"/>
<dbReference type="InterPro" id="IPR036388">
    <property type="entry name" value="WH-like_DNA-bd_sf"/>
</dbReference>
<accession>A0A410GDS0</accession>
<dbReference type="InterPro" id="IPR000524">
    <property type="entry name" value="Tscrpt_reg_HTH_GntR"/>
</dbReference>
<dbReference type="PANTHER" id="PTHR43537:SF44">
    <property type="entry name" value="GNTR FAMILY REGULATORY PROTEIN"/>
    <property type="match status" value="1"/>
</dbReference>
<dbReference type="SUPFAM" id="SSF46785">
    <property type="entry name" value="Winged helix' DNA-binding domain"/>
    <property type="match status" value="1"/>
</dbReference>
<dbReference type="SMART" id="SM00895">
    <property type="entry name" value="FCD"/>
    <property type="match status" value="1"/>
</dbReference>
<dbReference type="GO" id="GO:0003677">
    <property type="term" value="F:DNA binding"/>
    <property type="evidence" value="ECO:0007669"/>
    <property type="project" value="UniProtKB-KW"/>
</dbReference>
<name>A0A410GDS0_9BURK</name>
<dbReference type="InterPro" id="IPR008920">
    <property type="entry name" value="TF_FadR/GntR_C"/>
</dbReference>
<keyword evidence="1" id="KW-0805">Transcription regulation</keyword>
<dbReference type="AlphaFoldDB" id="A0A410GDS0"/>
<dbReference type="Pfam" id="PF00392">
    <property type="entry name" value="GntR"/>
    <property type="match status" value="1"/>
</dbReference>
<dbReference type="Gene3D" id="1.20.120.530">
    <property type="entry name" value="GntR ligand-binding domain-like"/>
    <property type="match status" value="1"/>
</dbReference>
<proteinExistence type="predicted"/>
<keyword evidence="6" id="KW-1185">Reference proteome</keyword>
<dbReference type="PROSITE" id="PS50949">
    <property type="entry name" value="HTH_GNTR"/>
    <property type="match status" value="1"/>
</dbReference>
<evidence type="ECO:0000313" key="5">
    <source>
        <dbReference type="EMBL" id="QAA94457.1"/>
    </source>
</evidence>
<dbReference type="Gene3D" id="1.10.10.10">
    <property type="entry name" value="Winged helix-like DNA-binding domain superfamily/Winged helix DNA-binding domain"/>
    <property type="match status" value="1"/>
</dbReference>
<gene>
    <name evidence="5" type="ORF">CKA81_11920</name>
</gene>
<evidence type="ECO:0000313" key="6">
    <source>
        <dbReference type="Proteomes" id="UP000283474"/>
    </source>
</evidence>
<sequence>MMGSRHAHVTAELGRRIVAGRYAMGTTLPLEADLLHEFAVSRSVLREAIKSLEAKGLLEARQRRGTTILPRSNWHFLDMDVLNWIANSGADPNMLFRLTELRAIIEPGACRLAASRANENELRDIENALERMSAGTENPSEFQNADRDFHLALLAATGNEYLAALGTAISAALAASIQQTNPTIHTNRATLPVHREIMDAIRNGEGEKAAQASRRQLNETLRSLQLAGSDDGLDNPHGA</sequence>
<dbReference type="PRINTS" id="PR00035">
    <property type="entry name" value="HTHGNTR"/>
</dbReference>
<dbReference type="PANTHER" id="PTHR43537">
    <property type="entry name" value="TRANSCRIPTIONAL REGULATOR, GNTR FAMILY"/>
    <property type="match status" value="1"/>
</dbReference>
<dbReference type="OrthoDB" id="1040417at2"/>
<evidence type="ECO:0000259" key="4">
    <source>
        <dbReference type="PROSITE" id="PS50949"/>
    </source>
</evidence>
<dbReference type="Pfam" id="PF07729">
    <property type="entry name" value="FCD"/>
    <property type="match status" value="1"/>
</dbReference>
<dbReference type="InterPro" id="IPR036390">
    <property type="entry name" value="WH_DNA-bd_sf"/>
</dbReference>
<dbReference type="RefSeq" id="WP_128355452.1">
    <property type="nucleotide sequence ID" value="NZ_CP022987.1"/>
</dbReference>
<dbReference type="EMBL" id="CP022987">
    <property type="protein sequence ID" value="QAA94457.1"/>
    <property type="molecule type" value="Genomic_DNA"/>
</dbReference>
<dbReference type="SUPFAM" id="SSF48008">
    <property type="entry name" value="GntR ligand-binding domain-like"/>
    <property type="match status" value="1"/>
</dbReference>
<evidence type="ECO:0000256" key="2">
    <source>
        <dbReference type="ARBA" id="ARBA00023125"/>
    </source>
</evidence>
<dbReference type="SMART" id="SM00345">
    <property type="entry name" value="HTH_GNTR"/>
    <property type="match status" value="1"/>
</dbReference>
<dbReference type="GO" id="GO:0003700">
    <property type="term" value="F:DNA-binding transcription factor activity"/>
    <property type="evidence" value="ECO:0007669"/>
    <property type="project" value="InterPro"/>
</dbReference>
<organism evidence="5 6">
    <name type="scientific">Pollutimonas thiosulfatoxidans</name>
    <dbReference type="NCBI Taxonomy" id="2028345"/>
    <lineage>
        <taxon>Bacteria</taxon>
        <taxon>Pseudomonadati</taxon>
        <taxon>Pseudomonadota</taxon>
        <taxon>Betaproteobacteria</taxon>
        <taxon>Burkholderiales</taxon>
        <taxon>Alcaligenaceae</taxon>
        <taxon>Pollutimonas</taxon>
    </lineage>
</organism>
<keyword evidence="3" id="KW-0804">Transcription</keyword>
<evidence type="ECO:0000256" key="1">
    <source>
        <dbReference type="ARBA" id="ARBA00023015"/>
    </source>
</evidence>
<reference evidence="5 6" key="1">
    <citation type="submission" date="2017-08" db="EMBL/GenBank/DDBJ databases">
        <authorList>
            <person name="Park S.-J."/>
            <person name="Kim H."/>
        </authorList>
    </citation>
    <scope>NUCLEOTIDE SEQUENCE [LARGE SCALE GENOMIC DNA]</scope>
    <source>
        <strain evidence="6">ye3</strain>
    </source>
</reference>
<dbReference type="InterPro" id="IPR011711">
    <property type="entry name" value="GntR_C"/>
</dbReference>
<dbReference type="CDD" id="cd07377">
    <property type="entry name" value="WHTH_GntR"/>
    <property type="match status" value="1"/>
</dbReference>
<protein>
    <recommendedName>
        <fullName evidence="4">HTH gntR-type domain-containing protein</fullName>
    </recommendedName>
</protein>
<evidence type="ECO:0000256" key="3">
    <source>
        <dbReference type="ARBA" id="ARBA00023163"/>
    </source>
</evidence>
<dbReference type="Proteomes" id="UP000283474">
    <property type="component" value="Chromosome"/>
</dbReference>